<dbReference type="EC" id="3.2.1.14" evidence="2"/>
<evidence type="ECO:0000259" key="9">
    <source>
        <dbReference type="PROSITE" id="PS51173"/>
    </source>
</evidence>
<dbReference type="EMBL" id="PYGA01000035">
    <property type="protein sequence ID" value="PSK86263.1"/>
    <property type="molecule type" value="Genomic_DNA"/>
</dbReference>
<dbReference type="PROSITE" id="PS01095">
    <property type="entry name" value="GH18_1"/>
    <property type="match status" value="1"/>
</dbReference>
<keyword evidence="5 6" id="KW-0326">Glycosidase</keyword>
<dbReference type="GO" id="GO:0005975">
    <property type="term" value="P:carbohydrate metabolic process"/>
    <property type="evidence" value="ECO:0007669"/>
    <property type="project" value="InterPro"/>
</dbReference>
<dbReference type="InterPro" id="IPR001223">
    <property type="entry name" value="Glyco_hydro18_cat"/>
</dbReference>
<evidence type="ECO:0000256" key="1">
    <source>
        <dbReference type="ARBA" id="ARBA00000822"/>
    </source>
</evidence>
<evidence type="ECO:0000256" key="3">
    <source>
        <dbReference type="ARBA" id="ARBA00022801"/>
    </source>
</evidence>
<dbReference type="InterPro" id="IPR017853">
    <property type="entry name" value="GH"/>
</dbReference>
<dbReference type="PROSITE" id="PS51910">
    <property type="entry name" value="GH18_2"/>
    <property type="match status" value="1"/>
</dbReference>
<dbReference type="PROSITE" id="PS51173">
    <property type="entry name" value="CBM2"/>
    <property type="match status" value="1"/>
</dbReference>
<evidence type="ECO:0000313" key="12">
    <source>
        <dbReference type="Proteomes" id="UP000240542"/>
    </source>
</evidence>
<dbReference type="InterPro" id="IPR001579">
    <property type="entry name" value="Glyco_hydro_18_chit_AS"/>
</dbReference>
<reference evidence="11 12" key="1">
    <citation type="submission" date="2018-03" db="EMBL/GenBank/DDBJ databases">
        <title>Genomic Encyclopedia of Archaeal and Bacterial Type Strains, Phase II (KMG-II): from individual species to whole genera.</title>
        <authorList>
            <person name="Goeker M."/>
        </authorList>
    </citation>
    <scope>NUCLEOTIDE SEQUENCE [LARGE SCALE GENOMIC DNA]</scope>
    <source>
        <strain evidence="11 12">DSM 45312</strain>
    </source>
</reference>
<evidence type="ECO:0000256" key="2">
    <source>
        <dbReference type="ARBA" id="ARBA00012729"/>
    </source>
</evidence>
<dbReference type="InterPro" id="IPR050314">
    <property type="entry name" value="Glycosyl_Hydrlase_18"/>
</dbReference>
<comment type="catalytic activity">
    <reaction evidence="1">
        <text>Random endo-hydrolysis of N-acetyl-beta-D-glucosaminide (1-&gt;4)-beta-linkages in chitin and chitodextrins.</text>
        <dbReference type="EC" id="3.2.1.14"/>
    </reaction>
</comment>
<dbReference type="SUPFAM" id="SSF54556">
    <property type="entry name" value="Chitinase insertion domain"/>
    <property type="match status" value="1"/>
</dbReference>
<accession>A0A2P8CMT8</accession>
<proteinExistence type="inferred from homology"/>
<dbReference type="InterPro" id="IPR029070">
    <property type="entry name" value="Chitinase_insertion_sf"/>
</dbReference>
<evidence type="ECO:0000256" key="5">
    <source>
        <dbReference type="ARBA" id="ARBA00023295"/>
    </source>
</evidence>
<evidence type="ECO:0000313" key="11">
    <source>
        <dbReference type="EMBL" id="PSK86263.1"/>
    </source>
</evidence>
<dbReference type="InterPro" id="IPR001919">
    <property type="entry name" value="CBD2"/>
</dbReference>
<dbReference type="InterPro" id="IPR008965">
    <property type="entry name" value="CBM2/CBM3_carb-bd_dom_sf"/>
</dbReference>
<evidence type="ECO:0000256" key="7">
    <source>
        <dbReference type="RuleBase" id="RU004453"/>
    </source>
</evidence>
<keyword evidence="4" id="KW-0146">Chitin degradation</keyword>
<keyword evidence="3 6" id="KW-0378">Hydrolase</keyword>
<dbReference type="InterPro" id="IPR011583">
    <property type="entry name" value="Chitinase_II/V-like_cat"/>
</dbReference>
<organism evidence="11 12">
    <name type="scientific">Murinocardiopsis flavida</name>
    <dbReference type="NCBI Taxonomy" id="645275"/>
    <lineage>
        <taxon>Bacteria</taxon>
        <taxon>Bacillati</taxon>
        <taxon>Actinomycetota</taxon>
        <taxon>Actinomycetes</taxon>
        <taxon>Streptosporangiales</taxon>
        <taxon>Nocardiopsidaceae</taxon>
        <taxon>Murinocardiopsis</taxon>
    </lineage>
</organism>
<dbReference type="Gene3D" id="3.10.50.10">
    <property type="match status" value="1"/>
</dbReference>
<keyword evidence="8" id="KW-0732">Signal</keyword>
<protein>
    <recommendedName>
        <fullName evidence="2">chitinase</fullName>
        <ecNumber evidence="2">3.2.1.14</ecNumber>
    </recommendedName>
</protein>
<name>A0A2P8CMT8_9ACTN</name>
<dbReference type="GO" id="GO:0030247">
    <property type="term" value="F:polysaccharide binding"/>
    <property type="evidence" value="ECO:0007669"/>
    <property type="project" value="UniProtKB-UniRule"/>
</dbReference>
<keyword evidence="4" id="KW-0624">Polysaccharide degradation</keyword>
<dbReference type="Pfam" id="PF00553">
    <property type="entry name" value="CBM_2"/>
    <property type="match status" value="1"/>
</dbReference>
<sequence length="557" mass="59439">MQIPRSRIGPAAVIGALLLIPLSLSPLTAPAAADDSGEVTVTATEQSRWSGGFQTEVTITNGTGAPLKDWAIEFGLPDGAKVHEMWNASLERDGGGYSATPPRWGAAVPAGKSYTFGYTGTLAKGGPASTPVYCTVNGAPCAGSGSGEEYRQVGYFTQWGVADRGYTVKDLADTGNAGRLTHLNYAFANTGENGECFVSDEDGKGDAASDYGRAYSASESVDGRADKADQPLRGTFNQLRKLKRANPGMKVSIAIGGWEWSDYLSNAALPENRERSVKSCIDLYLRGNLPEMNGAGGPGSAAGVFDGIDLDWEWPGTEGEPGNVIRPEDKENYTAWVQEFRRQLDALEEEKGRDYGLTAFVPASEAAIDAGYEVDALVEEFDFLNVQGYDLAGAWNPATGHQSNLVKPDHPDAPERSLETVVQAYLDRGAEPEDLVLGMPFYGRGWTGVEPGANGDGLYGAAKGAAPGVHEPGFNDYKVLKERVGKDGFTVHRDDRAGTAWLYNGTEFWNFDDPKAIGLKAAWAREKGLAGAMSWSLDGDDADGSLYGAIDRELNGR</sequence>
<feature type="signal peptide" evidence="8">
    <location>
        <begin position="1"/>
        <end position="31"/>
    </location>
</feature>
<evidence type="ECO:0000256" key="8">
    <source>
        <dbReference type="SAM" id="SignalP"/>
    </source>
</evidence>
<dbReference type="Proteomes" id="UP000240542">
    <property type="component" value="Unassembled WGS sequence"/>
</dbReference>
<dbReference type="Gene3D" id="2.60.40.290">
    <property type="match status" value="1"/>
</dbReference>
<keyword evidence="4" id="KW-0119">Carbohydrate metabolism</keyword>
<dbReference type="OrthoDB" id="9775889at2"/>
<dbReference type="SMART" id="SM00636">
    <property type="entry name" value="Glyco_18"/>
    <property type="match status" value="1"/>
</dbReference>
<evidence type="ECO:0000259" key="10">
    <source>
        <dbReference type="PROSITE" id="PS51910"/>
    </source>
</evidence>
<dbReference type="RefSeq" id="WP_106586752.1">
    <property type="nucleotide sequence ID" value="NZ_PYGA01000035.1"/>
</dbReference>
<dbReference type="SUPFAM" id="SSF49384">
    <property type="entry name" value="Carbohydrate-binding domain"/>
    <property type="match status" value="1"/>
</dbReference>
<feature type="domain" description="GH18" evidence="10">
    <location>
        <begin position="150"/>
        <end position="557"/>
    </location>
</feature>
<keyword evidence="12" id="KW-1185">Reference proteome</keyword>
<dbReference type="SUPFAM" id="SSF51445">
    <property type="entry name" value="(Trans)glycosidases"/>
    <property type="match status" value="1"/>
</dbReference>
<dbReference type="Gene3D" id="3.20.20.80">
    <property type="entry name" value="Glycosidases"/>
    <property type="match status" value="1"/>
</dbReference>
<dbReference type="GO" id="GO:0006032">
    <property type="term" value="P:chitin catabolic process"/>
    <property type="evidence" value="ECO:0007669"/>
    <property type="project" value="UniProtKB-KW"/>
</dbReference>
<evidence type="ECO:0000256" key="6">
    <source>
        <dbReference type="RuleBase" id="RU000489"/>
    </source>
</evidence>
<dbReference type="Pfam" id="PF00704">
    <property type="entry name" value="Glyco_hydro_18"/>
    <property type="match status" value="1"/>
</dbReference>
<dbReference type="GO" id="GO:0008843">
    <property type="term" value="F:endochitinase activity"/>
    <property type="evidence" value="ECO:0007669"/>
    <property type="project" value="UniProtKB-EC"/>
</dbReference>
<comment type="similarity">
    <text evidence="7">Belongs to the glycosyl hydrolase 18 family.</text>
</comment>
<feature type="domain" description="CBM2" evidence="9">
    <location>
        <begin position="30"/>
        <end position="144"/>
    </location>
</feature>
<dbReference type="AlphaFoldDB" id="A0A2P8CMT8"/>
<evidence type="ECO:0000256" key="4">
    <source>
        <dbReference type="ARBA" id="ARBA00023024"/>
    </source>
</evidence>
<dbReference type="InterPro" id="IPR012291">
    <property type="entry name" value="CBM2_carb-bd_dom_sf"/>
</dbReference>
<feature type="chain" id="PRO_5039517044" description="chitinase" evidence="8">
    <location>
        <begin position="32"/>
        <end position="557"/>
    </location>
</feature>
<dbReference type="PANTHER" id="PTHR11177:SF317">
    <property type="entry name" value="CHITINASE 12-RELATED"/>
    <property type="match status" value="1"/>
</dbReference>
<dbReference type="SMART" id="SM00637">
    <property type="entry name" value="CBD_II"/>
    <property type="match status" value="1"/>
</dbReference>
<dbReference type="PANTHER" id="PTHR11177">
    <property type="entry name" value="CHITINASE"/>
    <property type="match status" value="1"/>
</dbReference>
<comment type="caution">
    <text evidence="11">The sequence shown here is derived from an EMBL/GenBank/DDBJ whole genome shotgun (WGS) entry which is preliminary data.</text>
</comment>
<dbReference type="GO" id="GO:0008061">
    <property type="term" value="F:chitin binding"/>
    <property type="evidence" value="ECO:0007669"/>
    <property type="project" value="InterPro"/>
</dbReference>
<gene>
    <name evidence="11" type="ORF">CLV63_13532</name>
</gene>
<dbReference type="CDD" id="cd06548">
    <property type="entry name" value="GH18_chitinase"/>
    <property type="match status" value="1"/>
</dbReference>